<reference evidence="2 3" key="1">
    <citation type="submission" date="2020-02" db="EMBL/GenBank/DDBJ databases">
        <authorList>
            <person name="Ferguson B K."/>
        </authorList>
    </citation>
    <scope>NUCLEOTIDE SEQUENCE [LARGE SCALE GENOMIC DNA]</scope>
</reference>
<dbReference type="AlphaFoldDB" id="A0A6H5IWF5"/>
<feature type="region of interest" description="Disordered" evidence="1">
    <location>
        <begin position="156"/>
        <end position="224"/>
    </location>
</feature>
<organism evidence="2 3">
    <name type="scientific">Trichogramma brassicae</name>
    <dbReference type="NCBI Taxonomy" id="86971"/>
    <lineage>
        <taxon>Eukaryota</taxon>
        <taxon>Metazoa</taxon>
        <taxon>Ecdysozoa</taxon>
        <taxon>Arthropoda</taxon>
        <taxon>Hexapoda</taxon>
        <taxon>Insecta</taxon>
        <taxon>Pterygota</taxon>
        <taxon>Neoptera</taxon>
        <taxon>Endopterygota</taxon>
        <taxon>Hymenoptera</taxon>
        <taxon>Apocrita</taxon>
        <taxon>Proctotrupomorpha</taxon>
        <taxon>Chalcidoidea</taxon>
        <taxon>Trichogrammatidae</taxon>
        <taxon>Trichogramma</taxon>
    </lineage>
</organism>
<protein>
    <recommendedName>
        <fullName evidence="4">Reverse transcriptase domain-containing protein</fullName>
    </recommendedName>
</protein>
<keyword evidence="3" id="KW-1185">Reference proteome</keyword>
<dbReference type="Proteomes" id="UP000479190">
    <property type="component" value="Unassembled WGS sequence"/>
</dbReference>
<evidence type="ECO:0000313" key="2">
    <source>
        <dbReference type="EMBL" id="CAB0041843.1"/>
    </source>
</evidence>
<sequence length="268" mass="29000">MSRLRGPRTTPPREPSLVRRTVAALFPTVSEALIRPPAGPAGAVVPGITLGELQGACTRIRDGAAPGTDGVPNKALKLTVALRPDAFLRVYSTCLSGGVFPSPWKRQRLVLLSKPAGRLMLLHLTVRCTCSTRRARSSRGSYADAWRCTRRPQTASRITSTDFGEEDRPSTPSSPLPLRPVRRSELRGAAASTAQSSPSTFETLSTRRCGRTSSPRLSEFARPSTCRRSSTATFKPECWNTTPMMARSPAASRLALHRARSSSFPSVS</sequence>
<evidence type="ECO:0008006" key="4">
    <source>
        <dbReference type="Google" id="ProtNLM"/>
    </source>
</evidence>
<dbReference type="EMBL" id="CADCXV010001136">
    <property type="protein sequence ID" value="CAB0041843.1"/>
    <property type="molecule type" value="Genomic_DNA"/>
</dbReference>
<evidence type="ECO:0000256" key="1">
    <source>
        <dbReference type="SAM" id="MobiDB-lite"/>
    </source>
</evidence>
<proteinExistence type="predicted"/>
<accession>A0A6H5IWF5</accession>
<gene>
    <name evidence="2" type="ORF">TBRA_LOCUS13492</name>
</gene>
<name>A0A6H5IWF5_9HYME</name>
<feature type="compositionally biased region" description="Polar residues" evidence="1">
    <location>
        <begin position="201"/>
        <end position="216"/>
    </location>
</feature>
<evidence type="ECO:0000313" key="3">
    <source>
        <dbReference type="Proteomes" id="UP000479190"/>
    </source>
</evidence>
<feature type="compositionally biased region" description="Low complexity" evidence="1">
    <location>
        <begin position="187"/>
        <end position="200"/>
    </location>
</feature>